<comment type="caution">
    <text evidence="3">The sequence shown here is derived from an EMBL/GenBank/DDBJ whole genome shotgun (WGS) entry which is preliminary data.</text>
</comment>
<reference evidence="3" key="2">
    <citation type="journal article" date="2021" name="Microbiome">
        <title>Successional dynamics and alternative stable states in a saline activated sludge microbial community over 9 years.</title>
        <authorList>
            <person name="Wang Y."/>
            <person name="Ye J."/>
            <person name="Ju F."/>
            <person name="Liu L."/>
            <person name="Boyd J.A."/>
            <person name="Deng Y."/>
            <person name="Parks D.H."/>
            <person name="Jiang X."/>
            <person name="Yin X."/>
            <person name="Woodcroft B.J."/>
            <person name="Tyson G.W."/>
            <person name="Hugenholtz P."/>
            <person name="Polz M.F."/>
            <person name="Zhang T."/>
        </authorList>
    </citation>
    <scope>NUCLEOTIDE SEQUENCE</scope>
    <source>
        <strain evidence="3">HKST-UBA09</strain>
    </source>
</reference>
<dbReference type="AlphaFoldDB" id="A0A955LA58"/>
<protein>
    <submittedName>
        <fullName evidence="3">Uncharacterized protein</fullName>
    </submittedName>
</protein>
<name>A0A955LA58_9BACT</name>
<evidence type="ECO:0000256" key="1">
    <source>
        <dbReference type="SAM" id="Coils"/>
    </source>
</evidence>
<evidence type="ECO:0000256" key="2">
    <source>
        <dbReference type="SAM" id="MobiDB-lite"/>
    </source>
</evidence>
<gene>
    <name evidence="3" type="ORF">KC669_02820</name>
</gene>
<organism evidence="3 4">
    <name type="scientific">Candidatus Dojkabacteria bacterium</name>
    <dbReference type="NCBI Taxonomy" id="2099670"/>
    <lineage>
        <taxon>Bacteria</taxon>
        <taxon>Candidatus Dojkabacteria</taxon>
    </lineage>
</organism>
<feature type="coiled-coil region" evidence="1">
    <location>
        <begin position="214"/>
        <end position="248"/>
    </location>
</feature>
<sequence length="358" mass="40801">MNIDFDALVPQLDEDVFEPKEILDGQTEDAEVEENNEHITDTNEIQEEDIIEEVVEENTSQSNTETETKVEPDEIATLFYKELVENGIATDSNKEGYSWEDVNNVINSYKEDLPKQVTEAIIMSSPEIGQSVIDYVFSKGQNLTKDDLKSFMSDYLSDLENLEKVNDFSDVETAREFLSDVYKSRGIKENQISVMLDVLEDESETALIEEAKKYAELQKSNLKSSARIAEAKAQKDELDNEMRIFAQSLENELKNTGWKSNRIDKVRQDLTSGITNDVLKKASKSPMGLIQLANLATYYDEKTGRFDFEEFVKQQITPEANQLKEKIKRDMFSTGTNTRGQNSNPNRSKFSELVPITD</sequence>
<feature type="compositionally biased region" description="Polar residues" evidence="2">
    <location>
        <begin position="333"/>
        <end position="348"/>
    </location>
</feature>
<accession>A0A955LA58</accession>
<evidence type="ECO:0000313" key="3">
    <source>
        <dbReference type="EMBL" id="MCA9386942.1"/>
    </source>
</evidence>
<keyword evidence="1" id="KW-0175">Coiled coil</keyword>
<dbReference type="Proteomes" id="UP000714915">
    <property type="component" value="Unassembled WGS sequence"/>
</dbReference>
<proteinExistence type="predicted"/>
<reference evidence="3" key="1">
    <citation type="submission" date="2020-04" db="EMBL/GenBank/DDBJ databases">
        <authorList>
            <person name="Zhang T."/>
        </authorList>
    </citation>
    <scope>NUCLEOTIDE SEQUENCE</scope>
    <source>
        <strain evidence="3">HKST-UBA09</strain>
    </source>
</reference>
<feature type="region of interest" description="Disordered" evidence="2">
    <location>
        <begin position="333"/>
        <end position="358"/>
    </location>
</feature>
<dbReference type="EMBL" id="JAGQLF010000028">
    <property type="protein sequence ID" value="MCA9386942.1"/>
    <property type="molecule type" value="Genomic_DNA"/>
</dbReference>
<evidence type="ECO:0000313" key="4">
    <source>
        <dbReference type="Proteomes" id="UP000714915"/>
    </source>
</evidence>